<organism evidence="1 2">
    <name type="scientific">Araneus ventricosus</name>
    <name type="common">Orbweaver spider</name>
    <name type="synonym">Epeira ventricosa</name>
    <dbReference type="NCBI Taxonomy" id="182803"/>
    <lineage>
        <taxon>Eukaryota</taxon>
        <taxon>Metazoa</taxon>
        <taxon>Ecdysozoa</taxon>
        <taxon>Arthropoda</taxon>
        <taxon>Chelicerata</taxon>
        <taxon>Arachnida</taxon>
        <taxon>Araneae</taxon>
        <taxon>Araneomorphae</taxon>
        <taxon>Entelegynae</taxon>
        <taxon>Araneoidea</taxon>
        <taxon>Araneidae</taxon>
        <taxon>Araneus</taxon>
    </lineage>
</organism>
<name>A0A4Y2RPE3_ARAVE</name>
<proteinExistence type="predicted"/>
<dbReference type="Proteomes" id="UP000499080">
    <property type="component" value="Unassembled WGS sequence"/>
</dbReference>
<dbReference type="AlphaFoldDB" id="A0A4Y2RPE3"/>
<evidence type="ECO:0000313" key="2">
    <source>
        <dbReference type="Proteomes" id="UP000499080"/>
    </source>
</evidence>
<protein>
    <submittedName>
        <fullName evidence="1">Uncharacterized protein</fullName>
    </submittedName>
</protein>
<sequence>MPVSFIAEKKLDLGQMAWLPSLCEWAGLTASTCSRPIMNLRWNLRFCGVYWIAATWTSWFWFTDIKPDFICITFDFRFEDSIDLYSELLQCTF</sequence>
<comment type="caution">
    <text evidence="1">The sequence shown here is derived from an EMBL/GenBank/DDBJ whole genome shotgun (WGS) entry which is preliminary data.</text>
</comment>
<reference evidence="1 2" key="1">
    <citation type="journal article" date="2019" name="Sci. Rep.">
        <title>Orb-weaving spider Araneus ventricosus genome elucidates the spidroin gene catalogue.</title>
        <authorList>
            <person name="Kono N."/>
            <person name="Nakamura H."/>
            <person name="Ohtoshi R."/>
            <person name="Moran D.A.P."/>
            <person name="Shinohara A."/>
            <person name="Yoshida Y."/>
            <person name="Fujiwara M."/>
            <person name="Mori M."/>
            <person name="Tomita M."/>
            <person name="Arakawa K."/>
        </authorList>
    </citation>
    <scope>NUCLEOTIDE SEQUENCE [LARGE SCALE GENOMIC DNA]</scope>
</reference>
<accession>A0A4Y2RPE3</accession>
<gene>
    <name evidence="1" type="ORF">AVEN_85245_1</name>
</gene>
<keyword evidence="2" id="KW-1185">Reference proteome</keyword>
<dbReference type="EMBL" id="BGPR01017762">
    <property type="protein sequence ID" value="GBN77226.1"/>
    <property type="molecule type" value="Genomic_DNA"/>
</dbReference>
<evidence type="ECO:0000313" key="1">
    <source>
        <dbReference type="EMBL" id="GBN77226.1"/>
    </source>
</evidence>